<dbReference type="PROSITE" id="PS50937">
    <property type="entry name" value="HTH_MERR_2"/>
    <property type="match status" value="1"/>
</dbReference>
<dbReference type="EMBL" id="JRXF01000027">
    <property type="protein sequence ID" value="KOC90947.1"/>
    <property type="molecule type" value="Genomic_DNA"/>
</dbReference>
<evidence type="ECO:0000313" key="3">
    <source>
        <dbReference type="EMBL" id="KOC87244.1"/>
    </source>
</evidence>
<comment type="caution">
    <text evidence="4">The sequence shown here is derived from an EMBL/GenBank/DDBJ whole genome shotgun (WGS) entry which is preliminary data.</text>
</comment>
<dbReference type="Gene3D" id="1.10.1660.10">
    <property type="match status" value="1"/>
</dbReference>
<sequence length="129" mass="14484">MKELDIAEVAQRAGVRPSTLRFYEKKGLIQPTGRHGLRRQYHVGVLQKLALIALGRTAGFTLDDIAAMFTAQGEMVIDRVLLSNKASEIDRTIKRLMKVRDGLRHVASCPASDHLDCPEFRKIMAKAQR</sequence>
<dbReference type="PANTHER" id="PTHR30204:SF97">
    <property type="entry name" value="MERR FAMILY REGULATORY PROTEIN"/>
    <property type="match status" value="1"/>
</dbReference>
<dbReference type="OrthoDB" id="9802039at2"/>
<reference evidence="5 6" key="1">
    <citation type="journal article" date="2015" name="Int. J. Syst. Evol. Microbiol.">
        <title>Erwinia iniecta sp. nov., isolated from Russian wheat aphids (Diuraphis noxia).</title>
        <authorList>
            <person name="Campillo T."/>
            <person name="Luna E."/>
            <person name="Portier P."/>
            <person name="Fischer-Le Saux M."/>
            <person name="Lapitan N."/>
            <person name="Tisserat N.A."/>
            <person name="Leach J.E."/>
        </authorList>
    </citation>
    <scope>NUCLEOTIDE SEQUENCE [LARGE SCALE GENOMIC DNA]</scope>
    <source>
        <strain evidence="3 6">B120</strain>
        <strain evidence="4 5">B149</strain>
    </source>
</reference>
<organism evidence="4 5">
    <name type="scientific">Winslowiella iniecta</name>
    <dbReference type="NCBI Taxonomy" id="1560201"/>
    <lineage>
        <taxon>Bacteria</taxon>
        <taxon>Pseudomonadati</taxon>
        <taxon>Pseudomonadota</taxon>
        <taxon>Gammaproteobacteria</taxon>
        <taxon>Enterobacterales</taxon>
        <taxon>Erwiniaceae</taxon>
        <taxon>Winslowiella</taxon>
    </lineage>
</organism>
<evidence type="ECO:0000313" key="6">
    <source>
        <dbReference type="Proteomes" id="UP000037088"/>
    </source>
</evidence>
<proteinExistence type="predicted"/>
<name>A0A0L7T6D3_9GAMM</name>
<dbReference type="CDD" id="cd04781">
    <property type="entry name" value="HTH_MerR-like_sg6"/>
    <property type="match status" value="1"/>
</dbReference>
<keyword evidence="6" id="KW-1185">Reference proteome</keyword>
<evidence type="ECO:0000313" key="5">
    <source>
        <dbReference type="Proteomes" id="UP000036851"/>
    </source>
</evidence>
<dbReference type="SUPFAM" id="SSF46955">
    <property type="entry name" value="Putative DNA-binding domain"/>
    <property type="match status" value="1"/>
</dbReference>
<accession>A0A0L7T6D3</accession>
<dbReference type="GO" id="GO:0003700">
    <property type="term" value="F:DNA-binding transcription factor activity"/>
    <property type="evidence" value="ECO:0007669"/>
    <property type="project" value="InterPro"/>
</dbReference>
<evidence type="ECO:0000256" key="1">
    <source>
        <dbReference type="ARBA" id="ARBA00023125"/>
    </source>
</evidence>
<protein>
    <submittedName>
        <fullName evidence="4">MerR family transcriptional regulator</fullName>
    </submittedName>
</protein>
<dbReference type="Proteomes" id="UP000037088">
    <property type="component" value="Unassembled WGS sequence"/>
</dbReference>
<gene>
    <name evidence="3" type="ORF">NG42_21410</name>
    <name evidence="4" type="ORF">NG43_16100</name>
</gene>
<dbReference type="Pfam" id="PF13411">
    <property type="entry name" value="MerR_1"/>
    <property type="match status" value="1"/>
</dbReference>
<dbReference type="AlphaFoldDB" id="A0A0L7T6D3"/>
<dbReference type="STRING" id="1560201.NG42_21410"/>
<dbReference type="EMBL" id="JRXE01000049">
    <property type="protein sequence ID" value="KOC87244.1"/>
    <property type="molecule type" value="Genomic_DNA"/>
</dbReference>
<feature type="domain" description="HTH merR-type" evidence="2">
    <location>
        <begin position="3"/>
        <end position="71"/>
    </location>
</feature>
<dbReference type="InterPro" id="IPR047057">
    <property type="entry name" value="MerR_fam"/>
</dbReference>
<dbReference type="SMART" id="SM00422">
    <property type="entry name" value="HTH_MERR"/>
    <property type="match status" value="1"/>
</dbReference>
<dbReference type="PANTHER" id="PTHR30204">
    <property type="entry name" value="REDOX-CYCLING DRUG-SENSING TRANSCRIPTIONAL ACTIVATOR SOXR"/>
    <property type="match status" value="1"/>
</dbReference>
<dbReference type="InterPro" id="IPR000551">
    <property type="entry name" value="MerR-type_HTH_dom"/>
</dbReference>
<keyword evidence="1" id="KW-0238">DNA-binding</keyword>
<dbReference type="GO" id="GO:0003677">
    <property type="term" value="F:DNA binding"/>
    <property type="evidence" value="ECO:0007669"/>
    <property type="project" value="UniProtKB-KW"/>
</dbReference>
<dbReference type="PATRIC" id="fig|1560201.3.peg.4543"/>
<evidence type="ECO:0000259" key="2">
    <source>
        <dbReference type="PROSITE" id="PS50937"/>
    </source>
</evidence>
<evidence type="ECO:0000313" key="4">
    <source>
        <dbReference type="EMBL" id="KOC90947.1"/>
    </source>
</evidence>
<dbReference type="InterPro" id="IPR009061">
    <property type="entry name" value="DNA-bd_dom_put_sf"/>
</dbReference>
<dbReference type="Proteomes" id="UP000036851">
    <property type="component" value="Unassembled WGS sequence"/>
</dbReference>
<dbReference type="RefSeq" id="WP_052903014.1">
    <property type="nucleotide sequence ID" value="NZ_JRXE01000049.1"/>
</dbReference>
<dbReference type="PRINTS" id="PR00040">
    <property type="entry name" value="HTHMERR"/>
</dbReference>